<sequence length="170" mass="19883">MMKNSIVLRCLVLLVLVSGFAFSKDAFELKDTNEIYFLPKHADKTKDKIVDLIKESKSSIYISMYNFSYKKFAKQLVKKSKEKINITVIFDKSKVKKDDEIYKMLKKSGIKTIIADKKLHTKIAIFDEKVLVLGSTNWTKDSFKDNYEVILFTRDNKIIEKSKKFVQKFD</sequence>
<dbReference type="CDD" id="cd09116">
    <property type="entry name" value="PLDc_Nuc_like"/>
    <property type="match status" value="1"/>
</dbReference>
<keyword evidence="5" id="KW-0442">Lipid degradation</keyword>
<evidence type="ECO:0000256" key="7">
    <source>
        <dbReference type="SAM" id="SignalP"/>
    </source>
</evidence>
<dbReference type="EMBL" id="CP100595">
    <property type="protein sequence ID" value="UTJ05235.1"/>
    <property type="molecule type" value="Genomic_DNA"/>
</dbReference>
<dbReference type="InterPro" id="IPR001736">
    <property type="entry name" value="PLipase_D/transphosphatidylase"/>
</dbReference>
<keyword evidence="4" id="KW-0378">Hydrolase</keyword>
<comment type="similarity">
    <text evidence="2">Belongs to the phospholipase D family.</text>
</comment>
<protein>
    <recommendedName>
        <fullName evidence="3">phospholipase D</fullName>
        <ecNumber evidence="3">3.1.4.4</ecNumber>
    </recommendedName>
</protein>
<proteinExistence type="inferred from homology"/>
<evidence type="ECO:0000256" key="2">
    <source>
        <dbReference type="ARBA" id="ARBA00008664"/>
    </source>
</evidence>
<dbReference type="Gene3D" id="3.30.870.10">
    <property type="entry name" value="Endonuclease Chain A"/>
    <property type="match status" value="1"/>
</dbReference>
<dbReference type="PANTHER" id="PTHR43856:SF1">
    <property type="entry name" value="MITOCHONDRIAL CARDIOLIPIN HYDROLASE"/>
    <property type="match status" value="1"/>
</dbReference>
<evidence type="ECO:0000256" key="3">
    <source>
        <dbReference type="ARBA" id="ARBA00012027"/>
    </source>
</evidence>
<evidence type="ECO:0000259" key="8">
    <source>
        <dbReference type="PROSITE" id="PS50035"/>
    </source>
</evidence>
<evidence type="ECO:0000256" key="6">
    <source>
        <dbReference type="ARBA" id="ARBA00023098"/>
    </source>
</evidence>
<dbReference type="SUPFAM" id="SSF56024">
    <property type="entry name" value="Phospholipase D/nuclease"/>
    <property type="match status" value="1"/>
</dbReference>
<feature type="chain" id="PRO_5045110692" description="phospholipase D" evidence="7">
    <location>
        <begin position="24"/>
        <end position="170"/>
    </location>
</feature>
<dbReference type="RefSeq" id="WP_254575416.1">
    <property type="nucleotide sequence ID" value="NZ_CP100595.1"/>
</dbReference>
<keyword evidence="6" id="KW-0443">Lipid metabolism</keyword>
<evidence type="ECO:0000256" key="1">
    <source>
        <dbReference type="ARBA" id="ARBA00000798"/>
    </source>
</evidence>
<dbReference type="EC" id="3.1.4.4" evidence="3"/>
<evidence type="ECO:0000313" key="9">
    <source>
        <dbReference type="EMBL" id="UTJ05235.1"/>
    </source>
</evidence>
<dbReference type="Proteomes" id="UP001060012">
    <property type="component" value="Chromosome"/>
</dbReference>
<keyword evidence="10" id="KW-1185">Reference proteome</keyword>
<comment type="catalytic activity">
    <reaction evidence="1">
        <text>a 1,2-diacyl-sn-glycero-3-phosphocholine + H2O = a 1,2-diacyl-sn-glycero-3-phosphate + choline + H(+)</text>
        <dbReference type="Rhea" id="RHEA:14445"/>
        <dbReference type="ChEBI" id="CHEBI:15354"/>
        <dbReference type="ChEBI" id="CHEBI:15377"/>
        <dbReference type="ChEBI" id="CHEBI:15378"/>
        <dbReference type="ChEBI" id="CHEBI:57643"/>
        <dbReference type="ChEBI" id="CHEBI:58608"/>
        <dbReference type="EC" id="3.1.4.4"/>
    </reaction>
</comment>
<reference evidence="9" key="1">
    <citation type="submission" date="2022-07" db="EMBL/GenBank/DDBJ databases">
        <title>Arcobacter roscoffensis sp. nov., a marine bacterium isolated from coastal seawater collected from Roscoff, France.</title>
        <authorList>
            <person name="Pascual J."/>
            <person name="Lepeaux C."/>
            <person name="Methner A."/>
            <person name="Overmann J."/>
        </authorList>
    </citation>
    <scope>NUCLEOTIDE SEQUENCE</scope>
    <source>
        <strain evidence="9">ARW1-2F2</strain>
    </source>
</reference>
<dbReference type="PROSITE" id="PS50035">
    <property type="entry name" value="PLD"/>
    <property type="match status" value="1"/>
</dbReference>
<accession>A0ABY5E0J8</accession>
<keyword evidence="7" id="KW-0732">Signal</keyword>
<evidence type="ECO:0000313" key="10">
    <source>
        <dbReference type="Proteomes" id="UP001060012"/>
    </source>
</evidence>
<evidence type="ECO:0000256" key="5">
    <source>
        <dbReference type="ARBA" id="ARBA00022963"/>
    </source>
</evidence>
<dbReference type="InterPro" id="IPR051406">
    <property type="entry name" value="PLD_domain"/>
</dbReference>
<feature type="signal peptide" evidence="7">
    <location>
        <begin position="1"/>
        <end position="23"/>
    </location>
</feature>
<dbReference type="Pfam" id="PF13091">
    <property type="entry name" value="PLDc_2"/>
    <property type="match status" value="1"/>
</dbReference>
<dbReference type="InterPro" id="IPR025202">
    <property type="entry name" value="PLD-like_dom"/>
</dbReference>
<gene>
    <name evidence="9" type="ORF">NJU99_08110</name>
</gene>
<evidence type="ECO:0000256" key="4">
    <source>
        <dbReference type="ARBA" id="ARBA00022801"/>
    </source>
</evidence>
<feature type="domain" description="PLD phosphodiesterase" evidence="8">
    <location>
        <begin position="115"/>
        <end position="142"/>
    </location>
</feature>
<dbReference type="SMART" id="SM00155">
    <property type="entry name" value="PLDc"/>
    <property type="match status" value="1"/>
</dbReference>
<organism evidence="9 10">
    <name type="scientific">Arcobacter roscoffensis</name>
    <dbReference type="NCBI Taxonomy" id="2961520"/>
    <lineage>
        <taxon>Bacteria</taxon>
        <taxon>Pseudomonadati</taxon>
        <taxon>Campylobacterota</taxon>
        <taxon>Epsilonproteobacteria</taxon>
        <taxon>Campylobacterales</taxon>
        <taxon>Arcobacteraceae</taxon>
        <taxon>Arcobacter</taxon>
    </lineage>
</organism>
<name>A0ABY5E0J8_9BACT</name>
<dbReference type="PANTHER" id="PTHR43856">
    <property type="entry name" value="CARDIOLIPIN HYDROLASE"/>
    <property type="match status" value="1"/>
</dbReference>